<dbReference type="GO" id="GO:0004527">
    <property type="term" value="F:exonuclease activity"/>
    <property type="evidence" value="ECO:0007669"/>
    <property type="project" value="UniProtKB-KW"/>
</dbReference>
<evidence type="ECO:0000256" key="3">
    <source>
        <dbReference type="ARBA" id="ARBA00022801"/>
    </source>
</evidence>
<dbReference type="InterPro" id="IPR034922">
    <property type="entry name" value="REX1-like_exo"/>
</dbReference>
<dbReference type="PANTHER" id="PTHR12801">
    <property type="entry name" value="RNA EXONUCLEASE REXO1 / RECO3 FAMILY MEMBER-RELATED"/>
    <property type="match status" value="1"/>
</dbReference>
<evidence type="ECO:0000313" key="7">
    <source>
        <dbReference type="EMBL" id="KAF2643942.1"/>
    </source>
</evidence>
<evidence type="ECO:0000256" key="4">
    <source>
        <dbReference type="ARBA" id="ARBA00022839"/>
    </source>
</evidence>
<keyword evidence="2" id="KW-0540">Nuclease</keyword>
<accession>A0A6A6S9Q5</accession>
<evidence type="ECO:0000313" key="8">
    <source>
        <dbReference type="Proteomes" id="UP000799753"/>
    </source>
</evidence>
<dbReference type="SMART" id="SM00479">
    <property type="entry name" value="EXOIII"/>
    <property type="match status" value="1"/>
</dbReference>
<protein>
    <recommendedName>
        <fullName evidence="6">Exonuclease domain-containing protein</fullName>
    </recommendedName>
</protein>
<dbReference type="AlphaFoldDB" id="A0A6A6S9Q5"/>
<feature type="region of interest" description="Disordered" evidence="5">
    <location>
        <begin position="606"/>
        <end position="638"/>
    </location>
</feature>
<dbReference type="Proteomes" id="UP000799753">
    <property type="component" value="Unassembled WGS sequence"/>
</dbReference>
<keyword evidence="3" id="KW-0378">Hydrolase</keyword>
<dbReference type="EMBL" id="MU006779">
    <property type="protein sequence ID" value="KAF2643942.1"/>
    <property type="molecule type" value="Genomic_DNA"/>
</dbReference>
<feature type="region of interest" description="Disordered" evidence="5">
    <location>
        <begin position="48"/>
        <end position="73"/>
    </location>
</feature>
<dbReference type="GO" id="GO:0005634">
    <property type="term" value="C:nucleus"/>
    <property type="evidence" value="ECO:0007669"/>
    <property type="project" value="TreeGrafter"/>
</dbReference>
<organism evidence="7 8">
    <name type="scientific">Massarina eburnea CBS 473.64</name>
    <dbReference type="NCBI Taxonomy" id="1395130"/>
    <lineage>
        <taxon>Eukaryota</taxon>
        <taxon>Fungi</taxon>
        <taxon>Dikarya</taxon>
        <taxon>Ascomycota</taxon>
        <taxon>Pezizomycotina</taxon>
        <taxon>Dothideomycetes</taxon>
        <taxon>Pleosporomycetidae</taxon>
        <taxon>Pleosporales</taxon>
        <taxon>Massarineae</taxon>
        <taxon>Massarinaceae</taxon>
        <taxon>Massarina</taxon>
    </lineage>
</organism>
<feature type="compositionally biased region" description="Basic and acidic residues" evidence="5">
    <location>
        <begin position="627"/>
        <end position="638"/>
    </location>
</feature>
<dbReference type="PANTHER" id="PTHR12801:SF112">
    <property type="entry name" value="RNA EXONUCLEASE 3"/>
    <property type="match status" value="1"/>
</dbReference>
<sequence>MWPSVPSFRSFGNIACPSGVNCELPYCIFSHDADTLRRANAEAAPIRAPATVEPPTKRLKLEDDNTVSLPTDQASESAASQIFVGSIASSQPHAIKDKKPQPTPELFATDGKADDALPRTATQPVSPPPKKAAVAATPPQVEVEVPLMPRKLPQEPANWARRLAMLKHLHKFMALHNEKLKRAVKPEIQALHLSTNQLNKLAVDEEEKIARESGSVYDNVVKQRLKALKDMPLEDWVKGRKQAIAKAKGESEPPKTLPKKFVTGLSPKEEVIFLSTLTASEEVLIAHGVLTKLPTEAQLKETQAVLDLADGWEVCARCGTRFQTFPDRREEDGALTTGGKCQHHWGKKMFPKREKGQSREVARMTCCNEFLGSPGCCTLDTHVFKSSDVNRMSLVMPFIETPENDKVEPHTAVCFDCEMGYTTHGLDLLRLTAVAWPSYKPLVDVLVRPAGHMLDLNTRFSGVTPKQFLGAKPYDPENPKPKRNDLRIVTPEQARELFLTHISPKTPLIAHSIENDLNVLRLVHPTIVDTVILYPTRGGLPFRHGLKMLAKTHLDLDIQQGGSAGHDSYEDAKTTGELVRYKVAKEWKLKEAERWYITDDGVHPPIPLGPAPTAAPLAPPMVGSHLPENEAKRKRDSD</sequence>
<comment type="similarity">
    <text evidence="1">Belongs to the REXO1/REXO3 family.</text>
</comment>
<dbReference type="GO" id="GO:0003676">
    <property type="term" value="F:nucleic acid binding"/>
    <property type="evidence" value="ECO:0007669"/>
    <property type="project" value="InterPro"/>
</dbReference>
<gene>
    <name evidence="7" type="ORF">P280DRAFT_221619</name>
</gene>
<feature type="region of interest" description="Disordered" evidence="5">
    <location>
        <begin position="91"/>
        <end position="138"/>
    </location>
</feature>
<proteinExistence type="inferred from homology"/>
<keyword evidence="8" id="KW-1185">Reference proteome</keyword>
<dbReference type="Gene3D" id="3.30.420.10">
    <property type="entry name" value="Ribonuclease H-like superfamily/Ribonuclease H"/>
    <property type="match status" value="1"/>
</dbReference>
<dbReference type="InterPro" id="IPR036397">
    <property type="entry name" value="RNaseH_sf"/>
</dbReference>
<evidence type="ECO:0000256" key="2">
    <source>
        <dbReference type="ARBA" id="ARBA00022722"/>
    </source>
</evidence>
<dbReference type="CDD" id="cd06145">
    <property type="entry name" value="REX1_like"/>
    <property type="match status" value="1"/>
</dbReference>
<dbReference type="SUPFAM" id="SSF53098">
    <property type="entry name" value="Ribonuclease H-like"/>
    <property type="match status" value="1"/>
</dbReference>
<feature type="domain" description="Exonuclease" evidence="6">
    <location>
        <begin position="411"/>
        <end position="588"/>
    </location>
</feature>
<dbReference type="InterPro" id="IPR047021">
    <property type="entry name" value="REXO1/3/4-like"/>
</dbReference>
<evidence type="ECO:0000256" key="5">
    <source>
        <dbReference type="SAM" id="MobiDB-lite"/>
    </source>
</evidence>
<reference evidence="7" key="1">
    <citation type="journal article" date="2020" name="Stud. Mycol.">
        <title>101 Dothideomycetes genomes: a test case for predicting lifestyles and emergence of pathogens.</title>
        <authorList>
            <person name="Haridas S."/>
            <person name="Albert R."/>
            <person name="Binder M."/>
            <person name="Bloem J."/>
            <person name="Labutti K."/>
            <person name="Salamov A."/>
            <person name="Andreopoulos B."/>
            <person name="Baker S."/>
            <person name="Barry K."/>
            <person name="Bills G."/>
            <person name="Bluhm B."/>
            <person name="Cannon C."/>
            <person name="Castanera R."/>
            <person name="Culley D."/>
            <person name="Daum C."/>
            <person name="Ezra D."/>
            <person name="Gonzalez J."/>
            <person name="Henrissat B."/>
            <person name="Kuo A."/>
            <person name="Liang C."/>
            <person name="Lipzen A."/>
            <person name="Lutzoni F."/>
            <person name="Magnuson J."/>
            <person name="Mondo S."/>
            <person name="Nolan M."/>
            <person name="Ohm R."/>
            <person name="Pangilinan J."/>
            <person name="Park H.-J."/>
            <person name="Ramirez L."/>
            <person name="Alfaro M."/>
            <person name="Sun H."/>
            <person name="Tritt A."/>
            <person name="Yoshinaga Y."/>
            <person name="Zwiers L.-H."/>
            <person name="Turgeon B."/>
            <person name="Goodwin S."/>
            <person name="Spatafora J."/>
            <person name="Crous P."/>
            <person name="Grigoriev I."/>
        </authorList>
    </citation>
    <scope>NUCLEOTIDE SEQUENCE</scope>
    <source>
        <strain evidence="7">CBS 473.64</strain>
    </source>
</reference>
<dbReference type="InterPro" id="IPR013520">
    <property type="entry name" value="Ribonucl_H"/>
</dbReference>
<dbReference type="InterPro" id="IPR012337">
    <property type="entry name" value="RNaseH-like_sf"/>
</dbReference>
<dbReference type="OrthoDB" id="3996471at2759"/>
<name>A0A6A6S9Q5_9PLEO</name>
<keyword evidence="4" id="KW-0269">Exonuclease</keyword>
<evidence type="ECO:0000259" key="6">
    <source>
        <dbReference type="SMART" id="SM00479"/>
    </source>
</evidence>
<evidence type="ECO:0000256" key="1">
    <source>
        <dbReference type="ARBA" id="ARBA00006357"/>
    </source>
</evidence>